<accession>A0ABV0KUQ9</accession>
<sequence length="163" mass="18579">MSEQFQKQPFEIEINLPVRTYDIDFAGIVNNIVYIRWLEDMRLEMLALHFPLDEQIKNGIAPIIVQTRVDYKQAIRIPDTPCGRMWIKAIDSLRWTVNAVILVNGKVAALGEQTGIFVNLQNGKPIRVPKELREKYQEYDVSPLLSNGEILVAKAGKPADPSF</sequence>
<dbReference type="Gene3D" id="3.10.129.10">
    <property type="entry name" value="Hotdog Thioesterase"/>
    <property type="match status" value="1"/>
</dbReference>
<dbReference type="RefSeq" id="WP_190448450.1">
    <property type="nucleotide sequence ID" value="NZ_JAMPLM010000049.1"/>
</dbReference>
<comment type="caution">
    <text evidence="1">The sequence shown here is derived from an EMBL/GenBank/DDBJ whole genome shotgun (WGS) entry which is preliminary data.</text>
</comment>
<name>A0ABV0KUQ9_9CYAN</name>
<keyword evidence="2" id="KW-1185">Reference proteome</keyword>
<dbReference type="CDD" id="cd00586">
    <property type="entry name" value="4HBT"/>
    <property type="match status" value="1"/>
</dbReference>
<dbReference type="InterPro" id="IPR029069">
    <property type="entry name" value="HotDog_dom_sf"/>
</dbReference>
<dbReference type="EMBL" id="JAMPLM010000049">
    <property type="protein sequence ID" value="MEP1061964.1"/>
    <property type="molecule type" value="Genomic_DNA"/>
</dbReference>
<evidence type="ECO:0000313" key="1">
    <source>
        <dbReference type="EMBL" id="MEP1061964.1"/>
    </source>
</evidence>
<dbReference type="Proteomes" id="UP001476950">
    <property type="component" value="Unassembled WGS sequence"/>
</dbReference>
<gene>
    <name evidence="1" type="ORF">NDI38_26680</name>
</gene>
<dbReference type="Pfam" id="PF13279">
    <property type="entry name" value="4HBT_2"/>
    <property type="match status" value="1"/>
</dbReference>
<dbReference type="PANTHER" id="PTHR31793:SF24">
    <property type="entry name" value="LONG-CHAIN ACYL-COA THIOESTERASE FADM"/>
    <property type="match status" value="1"/>
</dbReference>
<dbReference type="InterPro" id="IPR050563">
    <property type="entry name" value="4-hydroxybenzoyl-CoA_TE"/>
</dbReference>
<evidence type="ECO:0000313" key="2">
    <source>
        <dbReference type="Proteomes" id="UP001476950"/>
    </source>
</evidence>
<proteinExistence type="predicted"/>
<dbReference type="SUPFAM" id="SSF54637">
    <property type="entry name" value="Thioesterase/thiol ester dehydrase-isomerase"/>
    <property type="match status" value="1"/>
</dbReference>
<organism evidence="1 2">
    <name type="scientific">Stenomitos frigidus AS-A4</name>
    <dbReference type="NCBI Taxonomy" id="2933935"/>
    <lineage>
        <taxon>Bacteria</taxon>
        <taxon>Bacillati</taxon>
        <taxon>Cyanobacteriota</taxon>
        <taxon>Cyanophyceae</taxon>
        <taxon>Leptolyngbyales</taxon>
        <taxon>Leptolyngbyaceae</taxon>
        <taxon>Stenomitos</taxon>
    </lineage>
</organism>
<dbReference type="PANTHER" id="PTHR31793">
    <property type="entry name" value="4-HYDROXYBENZOYL-COA THIOESTERASE FAMILY MEMBER"/>
    <property type="match status" value="1"/>
</dbReference>
<reference evidence="1 2" key="1">
    <citation type="submission" date="2022-04" db="EMBL/GenBank/DDBJ databases">
        <title>Positive selection, recombination, and allopatry shape intraspecific diversity of widespread and dominant cyanobacteria.</title>
        <authorList>
            <person name="Wei J."/>
            <person name="Shu W."/>
            <person name="Hu C."/>
        </authorList>
    </citation>
    <scope>NUCLEOTIDE SEQUENCE [LARGE SCALE GENOMIC DNA]</scope>
    <source>
        <strain evidence="1 2">AS-A4</strain>
    </source>
</reference>
<protein>
    <submittedName>
        <fullName evidence="1">Acyl-CoA thioesterase</fullName>
    </submittedName>
</protein>